<gene>
    <name evidence="1" type="ORF">BDY19DRAFT_917626</name>
</gene>
<evidence type="ECO:0000313" key="2">
    <source>
        <dbReference type="Proteomes" id="UP001055072"/>
    </source>
</evidence>
<organism evidence="1 2">
    <name type="scientific">Irpex rosettiformis</name>
    <dbReference type="NCBI Taxonomy" id="378272"/>
    <lineage>
        <taxon>Eukaryota</taxon>
        <taxon>Fungi</taxon>
        <taxon>Dikarya</taxon>
        <taxon>Basidiomycota</taxon>
        <taxon>Agaricomycotina</taxon>
        <taxon>Agaricomycetes</taxon>
        <taxon>Polyporales</taxon>
        <taxon>Irpicaceae</taxon>
        <taxon>Irpex</taxon>
    </lineage>
</organism>
<protein>
    <submittedName>
        <fullName evidence="1">Metalloprotease</fullName>
    </submittedName>
</protein>
<keyword evidence="1" id="KW-0482">Metalloprotease</keyword>
<comment type="caution">
    <text evidence="1">The sequence shown here is derived from an EMBL/GenBank/DDBJ whole genome shotgun (WGS) entry which is preliminary data.</text>
</comment>
<keyword evidence="1" id="KW-0645">Protease</keyword>
<proteinExistence type="predicted"/>
<dbReference type="EMBL" id="MU274901">
    <property type="protein sequence ID" value="KAI0093561.1"/>
    <property type="molecule type" value="Genomic_DNA"/>
</dbReference>
<keyword evidence="1" id="KW-0378">Hydrolase</keyword>
<sequence length="902" mass="100849">MTDGRVSRPSTDEESAPLLQDVAHPDETRVQNGNTFSERVSSVVQEPLTPFTKILLVLLLILLLLSSVFIGLFAGAQHKLNSRKGGGQPGTTATFTATVTVPVTTTAVSTTISATTSFSTSTAQSTTTVIAPAPVPTDAPEERACFSSQCVKLAASVISSLDESNDPCENFYDFANGGWLKEHPIPSDKGRFGNFDALSQQNRRLIQQILSQDSSSLYLTAGLVEGAEDPYDTAILKKLRGFYSSCMNEDLLDARGADPLLHIVRNIRKLFEGEERVNSIQDDKQKQRKGLTAAVAYLHTRGITALFDTDIEGDAGKDPNDMTLWFSQPSLGLPAKEYYEEESVVEVYTSTLERLLIAIADEDEKLQSREFEPFEHTLTVHEDRLRVWPPWPWPPWDPEDPNDPDHPGSPHKPINRTKEAHKLAVNIIEFEKKIANVSLDPEVISQDPIGTYNPVPISNLTDSLPEISFHEYFASFTPRNYPARVILLSTTYPAALSSILSETRREVLEAYLETRAALELSKYLGYSTEAWKATRVLTEKLTGIKSGAVGDRAEFCVSSIENALGFAAGRYFVKEVFGGDSREKGTRVITDIVKAFKKSLDNVKWMDDNSTEAAQEKADSIRVKVGFPLSPDTRNPRSIYNYYGRVQGQETTYFENVVSAWESDVYWKWQKLGKRRDPEAWEMYPSQVNAYYNPPANEIVFPAGILQPPFFSKDWPGYMSYGSFGQVAAHELTHAFDSAGRLYNQQGKLEQWWTNATSERFLKLQTCIVDQYSKYTIDDGKGGKVHVNGNLTSGENIGDTGLIQSYRAWKVQFNDSYKAGNEYLLPGLNYTRDQLFFISFARAWAENIKPESAVARVRTDPHSPNRYRVDGTVYNIPEFAKAFKCSSKAKVSLFSHSHKISH</sequence>
<keyword evidence="2" id="KW-1185">Reference proteome</keyword>
<dbReference type="Proteomes" id="UP001055072">
    <property type="component" value="Unassembled WGS sequence"/>
</dbReference>
<evidence type="ECO:0000313" key="1">
    <source>
        <dbReference type="EMBL" id="KAI0093561.1"/>
    </source>
</evidence>
<reference evidence="1" key="1">
    <citation type="journal article" date="2021" name="Environ. Microbiol.">
        <title>Gene family expansions and transcriptome signatures uncover fungal adaptations to wood decay.</title>
        <authorList>
            <person name="Hage H."/>
            <person name="Miyauchi S."/>
            <person name="Viragh M."/>
            <person name="Drula E."/>
            <person name="Min B."/>
            <person name="Chaduli D."/>
            <person name="Navarro D."/>
            <person name="Favel A."/>
            <person name="Norest M."/>
            <person name="Lesage-Meessen L."/>
            <person name="Balint B."/>
            <person name="Merenyi Z."/>
            <person name="de Eugenio L."/>
            <person name="Morin E."/>
            <person name="Martinez A.T."/>
            <person name="Baldrian P."/>
            <person name="Stursova M."/>
            <person name="Martinez M.J."/>
            <person name="Novotny C."/>
            <person name="Magnuson J.K."/>
            <person name="Spatafora J.W."/>
            <person name="Maurice S."/>
            <person name="Pangilinan J."/>
            <person name="Andreopoulos W."/>
            <person name="LaButti K."/>
            <person name="Hundley H."/>
            <person name="Na H."/>
            <person name="Kuo A."/>
            <person name="Barry K."/>
            <person name="Lipzen A."/>
            <person name="Henrissat B."/>
            <person name="Riley R."/>
            <person name="Ahrendt S."/>
            <person name="Nagy L.G."/>
            <person name="Grigoriev I.V."/>
            <person name="Martin F."/>
            <person name="Rosso M.N."/>
        </authorList>
    </citation>
    <scope>NUCLEOTIDE SEQUENCE</scope>
    <source>
        <strain evidence="1">CBS 384.51</strain>
    </source>
</reference>
<name>A0ACB8UH14_9APHY</name>
<accession>A0ACB8UH14</accession>